<dbReference type="GO" id="GO:0032543">
    <property type="term" value="P:mitochondrial translation"/>
    <property type="evidence" value="ECO:0007669"/>
    <property type="project" value="InterPro"/>
</dbReference>
<accession>A0A8H3TSZ5</accession>
<dbReference type="GO" id="GO:0003735">
    <property type="term" value="F:structural constituent of ribosome"/>
    <property type="evidence" value="ECO:0007669"/>
    <property type="project" value="InterPro"/>
</dbReference>
<sequence length="292" mass="31741">MQEVRVSSGKILQTRRFAAAAAATSEPSYMPEPIASRPSRSSSTHLKTLTPESASSYLNNLLSLPSTRPFPPQLALQVLTHKSFRSAHLLGYGHQSRTSGDASTIEAERNGSAPHNARLAFLGKRAFVSYLMMFLHQQALAGAISPSQANESAETIAQSSSRAATLTGLNLDVELGREHALEEKIANLSHKTNLGREVGQQWGLEDVMRWQNNWTDAVARENGSFTVQGETVTAIIGGTLMYFGSPAAHRLFHLQVLPHLSRQFRSTPQIQEAIEVQRHVAAEQLGGGVVVP</sequence>
<gene>
    <name evidence="3" type="ORF">NliqN6_3014</name>
</gene>
<dbReference type="PANTHER" id="PTHR28160">
    <property type="entry name" value="54S RIBOSOMAL PROTEIN L15, MITOCHONDRIAL"/>
    <property type="match status" value="1"/>
</dbReference>
<dbReference type="OrthoDB" id="2281895at2759"/>
<dbReference type="SUPFAM" id="SSF69065">
    <property type="entry name" value="RNase III domain-like"/>
    <property type="match status" value="1"/>
</dbReference>
<keyword evidence="4" id="KW-1185">Reference proteome</keyword>
<feature type="compositionally biased region" description="Polar residues" evidence="1">
    <location>
        <begin position="38"/>
        <end position="47"/>
    </location>
</feature>
<evidence type="ECO:0000313" key="4">
    <source>
        <dbReference type="Proteomes" id="UP000620104"/>
    </source>
</evidence>
<comment type="caution">
    <text evidence="3">The sequence shown here is derived from an EMBL/GenBank/DDBJ whole genome shotgun (WGS) entry which is preliminary data.</text>
</comment>
<dbReference type="Pfam" id="PF14622">
    <property type="entry name" value="Ribonucleas_3_3"/>
    <property type="match status" value="1"/>
</dbReference>
<evidence type="ECO:0000256" key="1">
    <source>
        <dbReference type="SAM" id="MobiDB-lite"/>
    </source>
</evidence>
<proteinExistence type="predicted"/>
<organism evidence="3 4">
    <name type="scientific">Naganishia liquefaciens</name>
    <dbReference type="NCBI Taxonomy" id="104408"/>
    <lineage>
        <taxon>Eukaryota</taxon>
        <taxon>Fungi</taxon>
        <taxon>Dikarya</taxon>
        <taxon>Basidiomycota</taxon>
        <taxon>Agaricomycotina</taxon>
        <taxon>Tremellomycetes</taxon>
        <taxon>Filobasidiales</taxon>
        <taxon>Filobasidiaceae</taxon>
        <taxon>Naganishia</taxon>
    </lineage>
</organism>
<dbReference type="InterPro" id="IPR000999">
    <property type="entry name" value="RNase_III_dom"/>
</dbReference>
<evidence type="ECO:0000259" key="2">
    <source>
        <dbReference type="Pfam" id="PF14622"/>
    </source>
</evidence>
<dbReference type="GO" id="GO:0006396">
    <property type="term" value="P:RNA processing"/>
    <property type="evidence" value="ECO:0007669"/>
    <property type="project" value="InterPro"/>
</dbReference>
<dbReference type="GO" id="GO:0004525">
    <property type="term" value="F:ribonuclease III activity"/>
    <property type="evidence" value="ECO:0007669"/>
    <property type="project" value="InterPro"/>
</dbReference>
<dbReference type="Proteomes" id="UP000620104">
    <property type="component" value="Unassembled WGS sequence"/>
</dbReference>
<dbReference type="PANTHER" id="PTHR28160:SF1">
    <property type="entry name" value="LARGE RIBOSOMAL SUBUNIT PROTEIN ML57"/>
    <property type="match status" value="1"/>
</dbReference>
<dbReference type="EMBL" id="BLZA01000019">
    <property type="protein sequence ID" value="GHJ86612.1"/>
    <property type="molecule type" value="Genomic_DNA"/>
</dbReference>
<dbReference type="AlphaFoldDB" id="A0A8H3TSZ5"/>
<reference evidence="3" key="1">
    <citation type="submission" date="2020-07" db="EMBL/GenBank/DDBJ databases">
        <title>Draft Genome Sequence of a Deep-Sea Yeast, Naganishia (Cryptococcus) liquefaciens strain N6.</title>
        <authorList>
            <person name="Han Y.W."/>
            <person name="Kajitani R."/>
            <person name="Morimoto H."/>
            <person name="Parhat M."/>
            <person name="Tsubouchi H."/>
            <person name="Bakenova O."/>
            <person name="Ogata M."/>
            <person name="Argunhan B."/>
            <person name="Aoki R."/>
            <person name="Kajiwara S."/>
            <person name="Itoh T."/>
            <person name="Iwasaki H."/>
        </authorList>
    </citation>
    <scope>NUCLEOTIDE SEQUENCE</scope>
    <source>
        <strain evidence="3">N6</strain>
    </source>
</reference>
<feature type="region of interest" description="Disordered" evidence="1">
    <location>
        <begin position="22"/>
        <end position="47"/>
    </location>
</feature>
<feature type="domain" description="RNase III" evidence="2">
    <location>
        <begin position="72"/>
        <end position="259"/>
    </location>
</feature>
<name>A0A8H3TSZ5_9TREE</name>
<protein>
    <recommendedName>
        <fullName evidence="2">RNase III domain-containing protein</fullName>
    </recommendedName>
</protein>
<dbReference type="Gene3D" id="1.10.1520.10">
    <property type="entry name" value="Ribonuclease III domain"/>
    <property type="match status" value="1"/>
</dbReference>
<dbReference type="GO" id="GO:0005762">
    <property type="term" value="C:mitochondrial large ribosomal subunit"/>
    <property type="evidence" value="ECO:0007669"/>
    <property type="project" value="InterPro"/>
</dbReference>
<dbReference type="InterPro" id="IPR040030">
    <property type="entry name" value="Ribosomal_mL57"/>
</dbReference>
<dbReference type="InterPro" id="IPR036389">
    <property type="entry name" value="RNase_III_sf"/>
</dbReference>
<evidence type="ECO:0000313" key="3">
    <source>
        <dbReference type="EMBL" id="GHJ86612.1"/>
    </source>
</evidence>